<dbReference type="GeneID" id="91086278"/>
<gene>
    <name evidence="2" type="ORF">L203_102066</name>
</gene>
<feature type="transmembrane region" description="Helical" evidence="1">
    <location>
        <begin position="38"/>
        <end position="61"/>
    </location>
</feature>
<accession>A0AAJ8JR89</accession>
<keyword evidence="1" id="KW-1133">Transmembrane helix</keyword>
<reference evidence="2" key="3">
    <citation type="submission" date="2024-01" db="EMBL/GenBank/DDBJ databases">
        <authorList>
            <person name="Coelho M.A."/>
            <person name="David-Palma M."/>
            <person name="Shea T."/>
            <person name="Sun S."/>
            <person name="Cuomo C.A."/>
            <person name="Heitman J."/>
        </authorList>
    </citation>
    <scope>NUCLEOTIDE SEQUENCE</scope>
    <source>
        <strain evidence="2">CBS 7841</strain>
    </source>
</reference>
<dbReference type="PANTHER" id="PTHR37488:SF2">
    <property type="entry name" value="DUF1275 DOMAIN-CONTAINING PROTEIN"/>
    <property type="match status" value="1"/>
</dbReference>
<reference evidence="2" key="1">
    <citation type="submission" date="2016-06" db="EMBL/GenBank/DDBJ databases">
        <authorList>
            <person name="Cuomo C."/>
            <person name="Litvintseva A."/>
            <person name="Heitman J."/>
            <person name="Chen Y."/>
            <person name="Sun S."/>
            <person name="Springer D."/>
            <person name="Dromer F."/>
            <person name="Young S."/>
            <person name="Zeng Q."/>
            <person name="Chapman S."/>
            <person name="Gujja S."/>
            <person name="Saif S."/>
            <person name="Birren B."/>
        </authorList>
    </citation>
    <scope>NUCLEOTIDE SEQUENCE</scope>
    <source>
        <strain evidence="2">CBS 7841</strain>
    </source>
</reference>
<feature type="transmembrane region" description="Helical" evidence="1">
    <location>
        <begin position="204"/>
        <end position="224"/>
    </location>
</feature>
<keyword evidence="1" id="KW-0812">Transmembrane</keyword>
<feature type="transmembrane region" description="Helical" evidence="1">
    <location>
        <begin position="279"/>
        <end position="300"/>
    </location>
</feature>
<sequence>MSLRSVSPTLTGRIPFHRRVWSKLVADIDPGSVHVVSVYMSFLTGLTAAPSFAACFVWCGFQTGNAAQLGLAIARLFTPDHQKTFSFQKMDQQALTSLLSFISGTLLGQIGNRVGGRRRAWLVGSTMGTMLLMMAATLAAHLSGEDGLANGRGDPSWKTPVGMTALGFLSAAMGLQGAIGTWIDLFNDPFLFAFKHVHTRDIRAFGCFALILGALISRVLLGILGSIETIGIVIGFRAVLAVWWFLLPDAPFSEEVQMLDIWKGWKLPYNLNIICGYKAFSYLVVSWVSGMSVWMIGFLADILDTEVGGLASYSYDPSTMQNASCTVLGGVANIIESIPFMY</sequence>
<dbReference type="KEGG" id="cdep:91086278"/>
<dbReference type="Proteomes" id="UP000094043">
    <property type="component" value="Chromosome 2"/>
</dbReference>
<dbReference type="PANTHER" id="PTHR37488">
    <property type="entry name" value="DUF1275 DOMAIN-CONTAINING PROTEIN"/>
    <property type="match status" value="1"/>
</dbReference>
<evidence type="ECO:0000313" key="3">
    <source>
        <dbReference type="Proteomes" id="UP000094043"/>
    </source>
</evidence>
<dbReference type="InterPro" id="IPR010699">
    <property type="entry name" value="DUF1275"/>
</dbReference>
<evidence type="ECO:0000313" key="2">
    <source>
        <dbReference type="EMBL" id="WVN86892.1"/>
    </source>
</evidence>
<feature type="transmembrane region" description="Helical" evidence="1">
    <location>
        <begin position="120"/>
        <end position="142"/>
    </location>
</feature>
<feature type="transmembrane region" description="Helical" evidence="1">
    <location>
        <begin position="162"/>
        <end position="183"/>
    </location>
</feature>
<feature type="transmembrane region" description="Helical" evidence="1">
    <location>
        <begin position="230"/>
        <end position="247"/>
    </location>
</feature>
<proteinExistence type="predicted"/>
<protein>
    <submittedName>
        <fullName evidence="2">Uncharacterized protein</fullName>
    </submittedName>
</protein>
<reference evidence="2" key="2">
    <citation type="journal article" date="2022" name="Elife">
        <title>Obligate sexual reproduction of a homothallic fungus closely related to the Cryptococcus pathogenic species complex.</title>
        <authorList>
            <person name="Passer A.R."/>
            <person name="Clancey S.A."/>
            <person name="Shea T."/>
            <person name="David-Palma M."/>
            <person name="Averette A.F."/>
            <person name="Boekhout T."/>
            <person name="Porcel B.M."/>
            <person name="Nowrousian M."/>
            <person name="Cuomo C.A."/>
            <person name="Sun S."/>
            <person name="Heitman J."/>
            <person name="Coelho M.A."/>
        </authorList>
    </citation>
    <scope>NUCLEOTIDE SEQUENCE</scope>
    <source>
        <strain evidence="2">CBS 7841</strain>
    </source>
</reference>
<evidence type="ECO:0000256" key="1">
    <source>
        <dbReference type="SAM" id="Phobius"/>
    </source>
</evidence>
<dbReference type="RefSeq" id="XP_066067592.1">
    <property type="nucleotide sequence ID" value="XM_066211495.1"/>
</dbReference>
<name>A0AAJ8JR89_9TREE</name>
<dbReference type="EMBL" id="CP143785">
    <property type="protein sequence ID" value="WVN86892.1"/>
    <property type="molecule type" value="Genomic_DNA"/>
</dbReference>
<keyword evidence="3" id="KW-1185">Reference proteome</keyword>
<organism evidence="2 3">
    <name type="scientific">Cryptococcus depauperatus CBS 7841</name>
    <dbReference type="NCBI Taxonomy" id="1295531"/>
    <lineage>
        <taxon>Eukaryota</taxon>
        <taxon>Fungi</taxon>
        <taxon>Dikarya</taxon>
        <taxon>Basidiomycota</taxon>
        <taxon>Agaricomycotina</taxon>
        <taxon>Tremellomycetes</taxon>
        <taxon>Tremellales</taxon>
        <taxon>Cryptococcaceae</taxon>
        <taxon>Cryptococcus</taxon>
    </lineage>
</organism>
<keyword evidence="1" id="KW-0472">Membrane</keyword>
<dbReference type="AlphaFoldDB" id="A0AAJ8JR89"/>
<dbReference type="Pfam" id="PF06912">
    <property type="entry name" value="DUF1275"/>
    <property type="match status" value="1"/>
</dbReference>